<gene>
    <name evidence="1" type="ORF">HNR32_002627</name>
</gene>
<sequence length="61" mass="6834">MPVLAIDAATMVSSAAVATEERLLSEVTMQLKKPQSEVLIKWEPHTRDFSRELGDQTSQYV</sequence>
<reference evidence="1 2" key="1">
    <citation type="submission" date="2020-08" db="EMBL/GenBank/DDBJ databases">
        <title>Genomic Encyclopedia of Type Strains, Phase IV (KMG-IV): sequencing the most valuable type-strain genomes for metagenomic binning, comparative biology and taxonomic classification.</title>
        <authorList>
            <person name="Goeker M."/>
        </authorList>
    </citation>
    <scope>NUCLEOTIDE SEQUENCE [LARGE SCALE GENOMIC DNA]</scope>
    <source>
        <strain evidence="1 2">DSM 24661</strain>
    </source>
</reference>
<keyword evidence="2" id="KW-1185">Reference proteome</keyword>
<organism evidence="1 2">
    <name type="scientific">Pectinatus brassicae</name>
    <dbReference type="NCBI Taxonomy" id="862415"/>
    <lineage>
        <taxon>Bacteria</taxon>
        <taxon>Bacillati</taxon>
        <taxon>Bacillota</taxon>
        <taxon>Negativicutes</taxon>
        <taxon>Selenomonadales</taxon>
        <taxon>Selenomonadaceae</taxon>
        <taxon>Pectinatus</taxon>
    </lineage>
</organism>
<dbReference type="RefSeq" id="WP_183863289.1">
    <property type="nucleotide sequence ID" value="NZ_JACHFH010000050.1"/>
</dbReference>
<name>A0A840UYM2_9FIRM</name>
<evidence type="ECO:0000313" key="2">
    <source>
        <dbReference type="Proteomes" id="UP000559117"/>
    </source>
</evidence>
<accession>A0A840UYM2</accession>
<dbReference type="AlphaFoldDB" id="A0A840UYM2"/>
<dbReference type="EMBL" id="JACHFH010000050">
    <property type="protein sequence ID" value="MBB5337465.1"/>
    <property type="molecule type" value="Genomic_DNA"/>
</dbReference>
<proteinExistence type="predicted"/>
<evidence type="ECO:0000313" key="1">
    <source>
        <dbReference type="EMBL" id="MBB5337465.1"/>
    </source>
</evidence>
<comment type="caution">
    <text evidence="1">The sequence shown here is derived from an EMBL/GenBank/DDBJ whole genome shotgun (WGS) entry which is preliminary data.</text>
</comment>
<protein>
    <submittedName>
        <fullName evidence="1">tRNA A37 threonylcarbamoyladenosine modification protein TsaB</fullName>
    </submittedName>
</protein>
<dbReference type="Proteomes" id="UP000559117">
    <property type="component" value="Unassembled WGS sequence"/>
</dbReference>